<dbReference type="Proteomes" id="UP000319852">
    <property type="component" value="Chromosome"/>
</dbReference>
<evidence type="ECO:0000313" key="4">
    <source>
        <dbReference type="Proteomes" id="UP000319852"/>
    </source>
</evidence>
<dbReference type="OrthoDB" id="252653at2"/>
<organism evidence="3 4">
    <name type="scientific">Adhaeretor mobilis</name>
    <dbReference type="NCBI Taxonomy" id="1930276"/>
    <lineage>
        <taxon>Bacteria</taxon>
        <taxon>Pseudomonadati</taxon>
        <taxon>Planctomycetota</taxon>
        <taxon>Planctomycetia</taxon>
        <taxon>Pirellulales</taxon>
        <taxon>Lacipirellulaceae</taxon>
        <taxon>Adhaeretor</taxon>
    </lineage>
</organism>
<protein>
    <submittedName>
        <fullName evidence="3">Subtilase family protein</fullName>
    </submittedName>
</protein>
<dbReference type="SUPFAM" id="SSF52743">
    <property type="entry name" value="Subtilisin-like"/>
    <property type="match status" value="1"/>
</dbReference>
<comment type="similarity">
    <text evidence="1">Belongs to the peptidase S8 family.</text>
</comment>
<dbReference type="Pfam" id="PF00082">
    <property type="entry name" value="Peptidase_S8"/>
    <property type="match status" value="1"/>
</dbReference>
<dbReference type="RefSeq" id="WP_145060391.1">
    <property type="nucleotide sequence ID" value="NZ_CP036263.1"/>
</dbReference>
<comment type="caution">
    <text evidence="1">Lacks conserved residue(s) required for the propagation of feature annotation.</text>
</comment>
<keyword evidence="4" id="KW-1185">Reference proteome</keyword>
<dbReference type="EMBL" id="CP036263">
    <property type="protein sequence ID" value="QDS99121.1"/>
    <property type="molecule type" value="Genomic_DNA"/>
</dbReference>
<gene>
    <name evidence="3" type="ORF">HG15A2_24130</name>
</gene>
<evidence type="ECO:0000259" key="2">
    <source>
        <dbReference type="Pfam" id="PF00082"/>
    </source>
</evidence>
<dbReference type="InterPro" id="IPR000209">
    <property type="entry name" value="Peptidase_S8/S53_dom"/>
</dbReference>
<evidence type="ECO:0000256" key="1">
    <source>
        <dbReference type="PROSITE-ProRule" id="PRU01240"/>
    </source>
</evidence>
<dbReference type="PROSITE" id="PS51892">
    <property type="entry name" value="SUBTILASE"/>
    <property type="match status" value="1"/>
</dbReference>
<evidence type="ECO:0000313" key="3">
    <source>
        <dbReference type="EMBL" id="QDS99121.1"/>
    </source>
</evidence>
<dbReference type="KEGG" id="amob:HG15A2_24130"/>
<feature type="domain" description="Peptidase S8/S53" evidence="2">
    <location>
        <begin position="61"/>
        <end position="254"/>
    </location>
</feature>
<sequence>MIERIPLYSCMVLAIVHSQLASLAIGQSHSTTVGDPVRPVEFKQIGLINLWEKYDGNLTWGKGQCLAILDDGCNLEAPEWKAKMPWGPKVVGGYDSIDLDSDPTPVPPGYHGTSVGFPSSMYFEGKRGVAYNNSVVHVRGVTVVHLRKDETRSMAAGLQWIIDHYEKYNITAVNLSALDDEAHAKPNPTIVDEKLKRLRELNVWVSAPCGNNNHKKGVSWPACQPYCFAIGATKPGTDIAYLDRFQNTDILVPARATSSSNAIIAGGSMVLREAILKNGYEWSKDGDTLPDAMMSIFKRTGVDVHDSATKIDFKRLDLQAAVESVLTR</sequence>
<accession>A0A517MW58</accession>
<name>A0A517MW58_9BACT</name>
<dbReference type="GO" id="GO:0004252">
    <property type="term" value="F:serine-type endopeptidase activity"/>
    <property type="evidence" value="ECO:0007669"/>
    <property type="project" value="InterPro"/>
</dbReference>
<dbReference type="InterPro" id="IPR036852">
    <property type="entry name" value="Peptidase_S8/S53_dom_sf"/>
</dbReference>
<proteinExistence type="inferred from homology"/>
<reference evidence="3 4" key="1">
    <citation type="submission" date="2019-02" db="EMBL/GenBank/DDBJ databases">
        <title>Deep-cultivation of Planctomycetes and their phenomic and genomic characterization uncovers novel biology.</title>
        <authorList>
            <person name="Wiegand S."/>
            <person name="Jogler M."/>
            <person name="Boedeker C."/>
            <person name="Pinto D."/>
            <person name="Vollmers J."/>
            <person name="Rivas-Marin E."/>
            <person name="Kohn T."/>
            <person name="Peeters S.H."/>
            <person name="Heuer A."/>
            <person name="Rast P."/>
            <person name="Oberbeckmann S."/>
            <person name="Bunk B."/>
            <person name="Jeske O."/>
            <person name="Meyerdierks A."/>
            <person name="Storesund J.E."/>
            <person name="Kallscheuer N."/>
            <person name="Luecker S."/>
            <person name="Lage O.M."/>
            <person name="Pohl T."/>
            <person name="Merkel B.J."/>
            <person name="Hornburger P."/>
            <person name="Mueller R.-W."/>
            <person name="Bruemmer F."/>
            <person name="Labrenz M."/>
            <person name="Spormann A.M."/>
            <person name="Op den Camp H."/>
            <person name="Overmann J."/>
            <person name="Amann R."/>
            <person name="Jetten M.S.M."/>
            <person name="Mascher T."/>
            <person name="Medema M.H."/>
            <person name="Devos D.P."/>
            <person name="Kaster A.-K."/>
            <person name="Ovreas L."/>
            <person name="Rohde M."/>
            <person name="Galperin M.Y."/>
            <person name="Jogler C."/>
        </authorList>
    </citation>
    <scope>NUCLEOTIDE SEQUENCE [LARGE SCALE GENOMIC DNA]</scope>
    <source>
        <strain evidence="3 4">HG15A2</strain>
    </source>
</reference>
<dbReference type="Gene3D" id="3.40.50.200">
    <property type="entry name" value="Peptidase S8/S53 domain"/>
    <property type="match status" value="1"/>
</dbReference>
<dbReference type="GO" id="GO:0006508">
    <property type="term" value="P:proteolysis"/>
    <property type="evidence" value="ECO:0007669"/>
    <property type="project" value="InterPro"/>
</dbReference>
<dbReference type="AlphaFoldDB" id="A0A517MW58"/>